<dbReference type="InterPro" id="IPR034741">
    <property type="entry name" value="Terpene_cyclase-like_1_C"/>
</dbReference>
<reference evidence="11" key="1">
    <citation type="submission" date="2019-09" db="EMBL/GenBank/DDBJ databases">
        <title>Monoterpene synthases of Salvia.</title>
        <authorList>
            <person name="Schmiderer C."/>
            <person name="Novak J."/>
        </authorList>
    </citation>
    <scope>NUCLEOTIDE SEQUENCE</scope>
</reference>
<feature type="domain" description="Terpene synthase N-terminal" evidence="9">
    <location>
        <begin position="62"/>
        <end position="237"/>
    </location>
</feature>
<evidence type="ECO:0000313" key="11">
    <source>
        <dbReference type="EMBL" id="QJX58293.1"/>
    </source>
</evidence>
<name>A0A6M6CCT4_SALOF</name>
<evidence type="ECO:0000256" key="7">
    <source>
        <dbReference type="ARBA" id="ARBA00022946"/>
    </source>
</evidence>
<dbReference type="GO" id="GO:0010333">
    <property type="term" value="F:terpene synthase activity"/>
    <property type="evidence" value="ECO:0007669"/>
    <property type="project" value="InterPro"/>
</dbReference>
<dbReference type="PANTHER" id="PTHR31225:SF9">
    <property type="entry name" value="TERPENE SYNTHASE 10"/>
    <property type="match status" value="1"/>
</dbReference>
<dbReference type="GO" id="GO:0016102">
    <property type="term" value="P:diterpenoid biosynthetic process"/>
    <property type="evidence" value="ECO:0007669"/>
    <property type="project" value="InterPro"/>
</dbReference>
<dbReference type="SFLD" id="SFLDS00005">
    <property type="entry name" value="Isoprenoid_Synthase_Type_I"/>
    <property type="match status" value="1"/>
</dbReference>
<dbReference type="AlphaFoldDB" id="A0A6M6CCT4"/>
<dbReference type="PANTHER" id="PTHR31225">
    <property type="entry name" value="OS04G0344100 PROTEIN-RELATED"/>
    <property type="match status" value="1"/>
</dbReference>
<accession>A0A6M6CCT4</accession>
<evidence type="ECO:0000256" key="8">
    <source>
        <dbReference type="ARBA" id="ARBA00023239"/>
    </source>
</evidence>
<protein>
    <submittedName>
        <fullName evidence="11 12">(+)-sabinene synthase</fullName>
    </submittedName>
</protein>
<evidence type="ECO:0000256" key="1">
    <source>
        <dbReference type="ARBA" id="ARBA00001946"/>
    </source>
</evidence>
<dbReference type="InterPro" id="IPR008930">
    <property type="entry name" value="Terpenoid_cyclase/PrenylTrfase"/>
</dbReference>
<keyword evidence="4" id="KW-0934">Plastid</keyword>
<evidence type="ECO:0000256" key="6">
    <source>
        <dbReference type="ARBA" id="ARBA00022842"/>
    </source>
</evidence>
<feature type="domain" description="Terpene synthase metal-binding" evidence="10">
    <location>
        <begin position="297"/>
        <end position="533"/>
    </location>
</feature>
<dbReference type="SFLD" id="SFLDG01019">
    <property type="entry name" value="Terpene_Cyclase_Like_1_C_Termi"/>
    <property type="match status" value="1"/>
</dbReference>
<dbReference type="FunFam" id="1.10.600.10:FF:000007">
    <property type="entry name" value="Isoprene synthase, chloroplastic"/>
    <property type="match status" value="1"/>
</dbReference>
<organism evidence="11">
    <name type="scientific">Salvia officinalis</name>
    <name type="common">Sage</name>
    <dbReference type="NCBI Taxonomy" id="38868"/>
    <lineage>
        <taxon>Eukaryota</taxon>
        <taxon>Viridiplantae</taxon>
        <taxon>Streptophyta</taxon>
        <taxon>Embryophyta</taxon>
        <taxon>Tracheophyta</taxon>
        <taxon>Spermatophyta</taxon>
        <taxon>Magnoliopsida</taxon>
        <taxon>eudicotyledons</taxon>
        <taxon>Gunneridae</taxon>
        <taxon>Pentapetalae</taxon>
        <taxon>asterids</taxon>
        <taxon>lamiids</taxon>
        <taxon>Lamiales</taxon>
        <taxon>Lamiaceae</taxon>
        <taxon>Nepetoideae</taxon>
        <taxon>Mentheae</taxon>
        <taxon>Salviinae</taxon>
        <taxon>Salvia</taxon>
        <taxon>Salvia subgen. Salvia</taxon>
    </lineage>
</organism>
<evidence type="ECO:0000256" key="4">
    <source>
        <dbReference type="ARBA" id="ARBA00022640"/>
    </source>
</evidence>
<proteinExistence type="evidence at transcript level"/>
<dbReference type="CDD" id="cd00684">
    <property type="entry name" value="Terpene_cyclase_plant_C1"/>
    <property type="match status" value="1"/>
</dbReference>
<dbReference type="EMBL" id="MN513167">
    <property type="protein sequence ID" value="QJX58293.1"/>
    <property type="molecule type" value="mRNA"/>
</dbReference>
<dbReference type="Pfam" id="PF01397">
    <property type="entry name" value="Terpene_synth"/>
    <property type="match status" value="1"/>
</dbReference>
<evidence type="ECO:0000259" key="9">
    <source>
        <dbReference type="Pfam" id="PF01397"/>
    </source>
</evidence>
<dbReference type="InterPro" id="IPR036965">
    <property type="entry name" value="Terpene_synth_N_sf"/>
</dbReference>
<comment type="subcellular location">
    <subcellularLocation>
        <location evidence="2">Plastid</location>
        <location evidence="2">Chloroplast</location>
    </subcellularLocation>
</comment>
<keyword evidence="8" id="KW-0456">Lyase</keyword>
<dbReference type="InterPro" id="IPR050148">
    <property type="entry name" value="Terpene_synthase-like"/>
</dbReference>
<dbReference type="Pfam" id="PF03936">
    <property type="entry name" value="Terpene_synth_C"/>
    <property type="match status" value="1"/>
</dbReference>
<keyword evidence="7" id="KW-0809">Transit peptide</keyword>
<sequence>MSSISINIAMPLNSLHNFERKPSKAWSTSCTAPAARLRASSSLQQEKPHQIRRSGDYQPSLWDFNYIQSLNTPYKEQRHFNRQAELIMQVRMLLKVKMEAIQQLELIDDLQYLGLSYFFQDEIKQILSSIHNEPRYFHNNDLYFTALGFRILRQHGFNVSEDVFDCFKIEKCSDFNANLAQDTKGMLQLYEASFLLREGEDTLELARRFSTRSLREKFDEGGDEIDEDLSSWIRHSLDLPLHWRVQGLEARWFLDAYARRPDMNPLIFKLAKLNFNIVQATYQEELKDISRWWNSSCLAEKLPFVRDRIVECFFWAIAAFEPHQYSYQRKMAAVIITFITIIDDVYDVYGTIEELELLTDMIRRWDNKSISQLPYYMQVCYLALYNFVSERAYDILKDQHFNSIPYLQRSWVSLVEGYLKEAYWYYNGYKPSLEEYLNNAKISISAPTIISQLYFTLANSIDETAIESLYQYHNILYLSGTILRLADDLGTSQHELERGDVPKAIQCYMNDTNASEREAVEHVKFLIREAWKEMNTVTTASDCPFTDDLVAAAANLARAAQFIYLDGDGHGVQHSEIHQQMGGLLFQPYV</sequence>
<dbReference type="FunFam" id="1.50.10.130:FF:000001">
    <property type="entry name" value="Isoprene synthase, chloroplastic"/>
    <property type="match status" value="1"/>
</dbReference>
<dbReference type="SFLD" id="SFLDG01604">
    <property type="entry name" value="Terpene_Cyclase_Like_1_C_Termi"/>
    <property type="match status" value="1"/>
</dbReference>
<dbReference type="InterPro" id="IPR001906">
    <property type="entry name" value="Terpene_synth_N"/>
</dbReference>
<comment type="cofactor">
    <cofactor evidence="1">
        <name>Mg(2+)</name>
        <dbReference type="ChEBI" id="CHEBI:18420"/>
    </cofactor>
</comment>
<dbReference type="EMBL" id="MN513169">
    <property type="protein sequence ID" value="QJX58295.1"/>
    <property type="molecule type" value="mRNA"/>
</dbReference>
<evidence type="ECO:0000256" key="2">
    <source>
        <dbReference type="ARBA" id="ARBA00004229"/>
    </source>
</evidence>
<dbReference type="InterPro" id="IPR008949">
    <property type="entry name" value="Isoprenoid_synthase_dom_sf"/>
</dbReference>
<evidence type="ECO:0000256" key="3">
    <source>
        <dbReference type="ARBA" id="ARBA00022528"/>
    </source>
</evidence>
<keyword evidence="5" id="KW-0479">Metal-binding</keyword>
<dbReference type="GO" id="GO:0009507">
    <property type="term" value="C:chloroplast"/>
    <property type="evidence" value="ECO:0007669"/>
    <property type="project" value="UniProtKB-SubCell"/>
</dbReference>
<evidence type="ECO:0000313" key="12">
    <source>
        <dbReference type="EMBL" id="QJX58295.1"/>
    </source>
</evidence>
<dbReference type="KEGG" id="ag:AAC26018"/>
<keyword evidence="6" id="KW-0460">Magnesium</keyword>
<evidence type="ECO:0000259" key="10">
    <source>
        <dbReference type="Pfam" id="PF03936"/>
    </source>
</evidence>
<dbReference type="SFLD" id="SFLDG01014">
    <property type="entry name" value="Terpene_Cyclase_Like_1_N-term"/>
    <property type="match status" value="1"/>
</dbReference>
<dbReference type="SUPFAM" id="SSF48576">
    <property type="entry name" value="Terpenoid synthases"/>
    <property type="match status" value="1"/>
</dbReference>
<dbReference type="InterPro" id="IPR044814">
    <property type="entry name" value="Terpene_cyclase_plant_C1"/>
</dbReference>
<dbReference type="SUPFAM" id="SSF48239">
    <property type="entry name" value="Terpenoid cyclases/Protein prenyltransferases"/>
    <property type="match status" value="1"/>
</dbReference>
<evidence type="ECO:0000256" key="5">
    <source>
        <dbReference type="ARBA" id="ARBA00022723"/>
    </source>
</evidence>
<dbReference type="SMR" id="A0A6M6CCT4"/>
<dbReference type="Gene3D" id="1.10.600.10">
    <property type="entry name" value="Farnesyl Diphosphate Synthase"/>
    <property type="match status" value="1"/>
</dbReference>
<dbReference type="GO" id="GO:0000287">
    <property type="term" value="F:magnesium ion binding"/>
    <property type="evidence" value="ECO:0007669"/>
    <property type="project" value="InterPro"/>
</dbReference>
<keyword evidence="3" id="KW-0150">Chloroplast</keyword>
<dbReference type="Gene3D" id="1.50.10.130">
    <property type="entry name" value="Terpene synthase, N-terminal domain"/>
    <property type="match status" value="1"/>
</dbReference>
<gene>
    <name evidence="11" type="primary">TPS2</name>
</gene>
<dbReference type="InterPro" id="IPR005630">
    <property type="entry name" value="Terpene_synthase_metal-bd"/>
</dbReference>